<protein>
    <submittedName>
        <fullName evidence="1">HAD family hydrolase</fullName>
    </submittedName>
</protein>
<dbReference type="Proteomes" id="UP001651690">
    <property type="component" value="Unassembled WGS sequence"/>
</dbReference>
<dbReference type="RefSeq" id="WP_255061454.1">
    <property type="nucleotide sequence ID" value="NZ_JANDBD010000007.1"/>
</dbReference>
<name>A0ABT1M7A8_9MYCO</name>
<dbReference type="InterPro" id="IPR036412">
    <property type="entry name" value="HAD-like_sf"/>
</dbReference>
<dbReference type="InterPro" id="IPR023214">
    <property type="entry name" value="HAD_sf"/>
</dbReference>
<proteinExistence type="predicted"/>
<sequence length="282" mass="30654">MRATTALLASDLDRTLIYSRRFVTDPATAVCVEIYRGEPISFMTPGAVERLTALAATHHVIPATTRTVEQFTRITLPGAPFRYAVTSNGGTILCDGVADRAWTAAVFQRINDTSTPLTDVVAALRARVSDAWVRNFRIAEDLFCYLVVDEELLPADFLEAWREWCAPRGWIVSRQGRKIYSVPISLCKSHAVAEVRRRLVDAGALDASAPLLAAGDGALDAELLESADAAMRPSHGELHAQGWTIPTLTVTDTAGAAAAKAILDWFAHSVAEKPAREQRALQ</sequence>
<gene>
    <name evidence="1" type="ORF">NM203_18125</name>
</gene>
<keyword evidence="2" id="KW-1185">Reference proteome</keyword>
<organism evidence="1 2">
    <name type="scientific">Mycolicibacterium arenosum</name>
    <dbReference type="NCBI Taxonomy" id="2952157"/>
    <lineage>
        <taxon>Bacteria</taxon>
        <taxon>Bacillati</taxon>
        <taxon>Actinomycetota</taxon>
        <taxon>Actinomycetes</taxon>
        <taxon>Mycobacteriales</taxon>
        <taxon>Mycobacteriaceae</taxon>
        <taxon>Mycolicibacterium</taxon>
    </lineage>
</organism>
<dbReference type="GO" id="GO:0016787">
    <property type="term" value="F:hydrolase activity"/>
    <property type="evidence" value="ECO:0007669"/>
    <property type="project" value="UniProtKB-KW"/>
</dbReference>
<dbReference type="EMBL" id="JANDBD010000007">
    <property type="protein sequence ID" value="MCP9274109.1"/>
    <property type="molecule type" value="Genomic_DNA"/>
</dbReference>
<reference evidence="1 2" key="1">
    <citation type="submission" date="2022-06" db="EMBL/GenBank/DDBJ databases">
        <title>Mycolicibacterium sp. CAU 1645 isolated from seawater.</title>
        <authorList>
            <person name="Kim W."/>
        </authorList>
    </citation>
    <scope>NUCLEOTIDE SEQUENCE [LARGE SCALE GENOMIC DNA]</scope>
    <source>
        <strain evidence="1 2">CAU 1645</strain>
    </source>
</reference>
<evidence type="ECO:0000313" key="1">
    <source>
        <dbReference type="EMBL" id="MCP9274109.1"/>
    </source>
</evidence>
<dbReference type="PIRSF" id="PIRSF030802">
    <property type="entry name" value="UCP030802"/>
    <property type="match status" value="1"/>
</dbReference>
<dbReference type="InterPro" id="IPR024197">
    <property type="entry name" value="TPP-like"/>
</dbReference>
<dbReference type="SUPFAM" id="SSF56784">
    <property type="entry name" value="HAD-like"/>
    <property type="match status" value="1"/>
</dbReference>
<evidence type="ECO:0000313" key="2">
    <source>
        <dbReference type="Proteomes" id="UP001651690"/>
    </source>
</evidence>
<comment type="caution">
    <text evidence="1">The sequence shown here is derived from an EMBL/GenBank/DDBJ whole genome shotgun (WGS) entry which is preliminary data.</text>
</comment>
<keyword evidence="1" id="KW-0378">Hydrolase</keyword>
<accession>A0ABT1M7A8</accession>
<dbReference type="Gene3D" id="3.40.50.1000">
    <property type="entry name" value="HAD superfamily/HAD-like"/>
    <property type="match status" value="1"/>
</dbReference>